<dbReference type="InterPro" id="IPR004919">
    <property type="entry name" value="GmrSD_N"/>
</dbReference>
<keyword evidence="3" id="KW-1185">Reference proteome</keyword>
<accession>A0ABZ3H136</accession>
<feature type="domain" description="GmrSD restriction endonucleases N-terminal" evidence="1">
    <location>
        <begin position="16"/>
        <end position="225"/>
    </location>
</feature>
<dbReference type="Proteomes" id="UP001492541">
    <property type="component" value="Chromosome"/>
</dbReference>
<name>A0ABZ3H136_GEOAI</name>
<reference evidence="2 3" key="1">
    <citation type="submission" date="2021-11" db="EMBL/GenBank/DDBJ databases">
        <title>Whole genome of Geoglobus acetivorans.</title>
        <authorList>
            <person name="Liu D."/>
        </authorList>
    </citation>
    <scope>NUCLEOTIDE SEQUENCE [LARGE SCALE GENOMIC DNA]</scope>
    <source>
        <strain evidence="2 3">SBH6</strain>
    </source>
</reference>
<dbReference type="PANTHER" id="PTHR37292:SF2">
    <property type="entry name" value="DUF262 DOMAIN-CONTAINING PROTEIN"/>
    <property type="match status" value="1"/>
</dbReference>
<organism evidence="2 3">
    <name type="scientific">Geoglobus acetivorans</name>
    <dbReference type="NCBI Taxonomy" id="565033"/>
    <lineage>
        <taxon>Archaea</taxon>
        <taxon>Methanobacteriati</taxon>
        <taxon>Methanobacteriota</taxon>
        <taxon>Archaeoglobi</taxon>
        <taxon>Archaeoglobales</taxon>
        <taxon>Archaeoglobaceae</taxon>
        <taxon>Geoglobus</taxon>
    </lineage>
</organism>
<protein>
    <submittedName>
        <fullName evidence="2">DUF262 domain-containing protein</fullName>
    </submittedName>
</protein>
<dbReference type="EMBL" id="CP087714">
    <property type="protein sequence ID" value="XAT62994.1"/>
    <property type="molecule type" value="Genomic_DNA"/>
</dbReference>
<evidence type="ECO:0000313" key="3">
    <source>
        <dbReference type="Proteomes" id="UP001492541"/>
    </source>
</evidence>
<dbReference type="PANTHER" id="PTHR37292">
    <property type="entry name" value="VNG6097C"/>
    <property type="match status" value="1"/>
</dbReference>
<sequence>METNIVFNPKTYHLVNLINDIETGEIALPDLQRPFVWNTTKVRDLIDSLYKGLPVGLIILWEILEPNKYRKINLNNKREPRFLVIDGQQRLTSLYSIIKDKKIISKNVKEVKLKIAFNPIEEKFEVWNVAIEKDHRWIPDISHIFKTESTYSFIRGYLEKFSGEDEVHEINENEIASRIEKVRNIINYPFSVLELSTDLDPEEVSEIFVRINSKGESLTQSDFILTLMSVYWSEGRELLENFCKASHKESSDGKPSPYNLIRITPTPENLIRTIVAYSFLRGKLKYAYLILKGRDLENKVTLEEIREKNFQKFKEGQEKALDLTNWHDYIKIIHSIGFVNEKLISSKVAFYVTYAFYLLGKYEFNIDFRDLESLIRKWFVFSQITQRYTGTPESVIEDDLSRLSSSNFESFVNQTINTYLTDDFWNILLPRRLETSSTVNYAFSVYTAALVFSDVNVMFSNIKLKDYLNPLIKQKKKVIDLHHIFPKAFLKREGITSRKVINQVANLAYLEYKDNIKIGDKSPREYWTELLKELSEDEIRIFLSKYDLPENFWEMNYYEFLEERRKLMSLKIRDYFNKL</sequence>
<evidence type="ECO:0000259" key="1">
    <source>
        <dbReference type="Pfam" id="PF03235"/>
    </source>
</evidence>
<dbReference type="RefSeq" id="WP_193808153.1">
    <property type="nucleotide sequence ID" value="NZ_CP087714.1"/>
</dbReference>
<gene>
    <name evidence="2" type="ORF">LPQ35_06960</name>
</gene>
<proteinExistence type="predicted"/>
<dbReference type="GeneID" id="90449414"/>
<dbReference type="Pfam" id="PF03235">
    <property type="entry name" value="GmrSD_N"/>
    <property type="match status" value="1"/>
</dbReference>
<evidence type="ECO:0000313" key="2">
    <source>
        <dbReference type="EMBL" id="XAT62994.1"/>
    </source>
</evidence>